<name>A0A5D0NKN6_9ACTN</name>
<dbReference type="InterPro" id="IPR014729">
    <property type="entry name" value="Rossmann-like_a/b/a_fold"/>
</dbReference>
<organism evidence="3 4">
    <name type="scientific">Actinomadura chibensis</name>
    <dbReference type="NCBI Taxonomy" id="392828"/>
    <lineage>
        <taxon>Bacteria</taxon>
        <taxon>Bacillati</taxon>
        <taxon>Actinomycetota</taxon>
        <taxon>Actinomycetes</taxon>
        <taxon>Streptosporangiales</taxon>
        <taxon>Thermomonosporaceae</taxon>
        <taxon>Actinomadura</taxon>
    </lineage>
</organism>
<evidence type="ECO:0000256" key="1">
    <source>
        <dbReference type="ARBA" id="ARBA00008791"/>
    </source>
</evidence>
<dbReference type="AlphaFoldDB" id="A0A5D0NKN6"/>
<evidence type="ECO:0000259" key="2">
    <source>
        <dbReference type="Pfam" id="PF00582"/>
    </source>
</evidence>
<dbReference type="Proteomes" id="UP000323380">
    <property type="component" value="Unassembled WGS sequence"/>
</dbReference>
<comment type="caution">
    <text evidence="3">The sequence shown here is derived from an EMBL/GenBank/DDBJ whole genome shotgun (WGS) entry which is preliminary data.</text>
</comment>
<dbReference type="PRINTS" id="PR01438">
    <property type="entry name" value="UNVRSLSTRESS"/>
</dbReference>
<dbReference type="Pfam" id="PF00582">
    <property type="entry name" value="Usp"/>
    <property type="match status" value="2"/>
</dbReference>
<dbReference type="InterPro" id="IPR006015">
    <property type="entry name" value="Universal_stress_UspA"/>
</dbReference>
<feature type="domain" description="UspA" evidence="2">
    <location>
        <begin position="20"/>
        <end position="158"/>
    </location>
</feature>
<evidence type="ECO:0000313" key="4">
    <source>
        <dbReference type="Proteomes" id="UP000323380"/>
    </source>
</evidence>
<sequence>MIFTPAADGRRGPAEEELTMTDPIIVGADGSGPSERAVAWAADEAARFGRELGIVHVVERWGFDVPLNRAPGEVASLSREGGEVLAGAERVAHDRRPEVPVSVDLVSGRTVRVLAERSERALELVVGHRGLGGFAGLLLGSVGLGAVRHAACPVVVVRGEPADDRREIAVGIGLGDDSAALDYAFRAAEARRARLRVVHAWPFPQALDEAGAGADLRRIEERARWRVIEAHAPMRRRFPGVDVVEDIVQDNPAAALVAASRDVDLVIAGSQAREGLAVPRARAVTHALVHHAHCPVAIVPTPGEPAP</sequence>
<reference evidence="3 4" key="1">
    <citation type="submission" date="2019-08" db="EMBL/GenBank/DDBJ databases">
        <title>Actinomadura sp. nov. CYP1-5 isolated from mountain soil.</title>
        <authorList>
            <person name="Songsumanus A."/>
            <person name="Kuncharoen N."/>
            <person name="Kudo T."/>
            <person name="Yuki M."/>
            <person name="Igarashi Y."/>
            <person name="Tanasupawat S."/>
        </authorList>
    </citation>
    <scope>NUCLEOTIDE SEQUENCE [LARGE SCALE GENOMIC DNA]</scope>
    <source>
        <strain evidence="3 4">JCM 14158</strain>
    </source>
</reference>
<dbReference type="EMBL" id="VSFG01000004">
    <property type="protein sequence ID" value="TYB45002.1"/>
    <property type="molecule type" value="Genomic_DNA"/>
</dbReference>
<feature type="domain" description="UspA" evidence="2">
    <location>
        <begin position="166"/>
        <end position="300"/>
    </location>
</feature>
<dbReference type="InterPro" id="IPR006016">
    <property type="entry name" value="UspA"/>
</dbReference>
<dbReference type="Gene3D" id="3.40.50.620">
    <property type="entry name" value="HUPs"/>
    <property type="match status" value="2"/>
</dbReference>
<comment type="similarity">
    <text evidence="1">Belongs to the universal stress protein A family.</text>
</comment>
<evidence type="ECO:0000313" key="3">
    <source>
        <dbReference type="EMBL" id="TYB45002.1"/>
    </source>
</evidence>
<dbReference type="SUPFAM" id="SSF52402">
    <property type="entry name" value="Adenine nucleotide alpha hydrolases-like"/>
    <property type="match status" value="2"/>
</dbReference>
<gene>
    <name evidence="3" type="ORF">FXF69_23040</name>
</gene>
<protein>
    <submittedName>
        <fullName evidence="3">Universal stress protein</fullName>
    </submittedName>
</protein>
<dbReference type="STRING" id="1220554.GCA_001552135_07263"/>
<proteinExistence type="inferred from homology"/>
<dbReference type="PANTHER" id="PTHR46268">
    <property type="entry name" value="STRESS RESPONSE PROTEIN NHAX"/>
    <property type="match status" value="1"/>
</dbReference>
<accession>A0A5D0NKN6</accession>
<dbReference type="PANTHER" id="PTHR46268:SF6">
    <property type="entry name" value="UNIVERSAL STRESS PROTEIN UP12"/>
    <property type="match status" value="1"/>
</dbReference>
<keyword evidence="4" id="KW-1185">Reference proteome</keyword>